<dbReference type="eggNOG" id="COG0823">
    <property type="taxonomic scope" value="Bacteria"/>
</dbReference>
<dbReference type="EMBL" id="CM001403">
    <property type="protein sequence ID" value="EHQ30175.1"/>
    <property type="molecule type" value="Genomic_DNA"/>
</dbReference>
<gene>
    <name evidence="2" type="ORF">Mucpa_6117</name>
</gene>
<evidence type="ECO:0000313" key="3">
    <source>
        <dbReference type="Proteomes" id="UP000002774"/>
    </source>
</evidence>
<protein>
    <recommendedName>
        <fullName evidence="4">WD40-like beta Propeller containing protein</fullName>
    </recommendedName>
</protein>
<keyword evidence="1" id="KW-0732">Signal</keyword>
<reference evidence="2" key="1">
    <citation type="submission" date="2011-09" db="EMBL/GenBank/DDBJ databases">
        <title>The permanent draft genome of Mucilaginibacter paludis DSM 18603.</title>
        <authorList>
            <consortium name="US DOE Joint Genome Institute (JGI-PGF)"/>
            <person name="Lucas S."/>
            <person name="Han J."/>
            <person name="Lapidus A."/>
            <person name="Bruce D."/>
            <person name="Goodwin L."/>
            <person name="Pitluck S."/>
            <person name="Peters L."/>
            <person name="Kyrpides N."/>
            <person name="Mavromatis K."/>
            <person name="Ivanova N."/>
            <person name="Mikhailova N."/>
            <person name="Held B."/>
            <person name="Detter J.C."/>
            <person name="Tapia R."/>
            <person name="Han C."/>
            <person name="Land M."/>
            <person name="Hauser L."/>
            <person name="Markowitz V."/>
            <person name="Cheng J.-F."/>
            <person name="Hugenholtz P."/>
            <person name="Woyke T."/>
            <person name="Wu D."/>
            <person name="Tindall B."/>
            <person name="Brambilla E."/>
            <person name="Klenk H.-P."/>
            <person name="Eisen J.A."/>
        </authorList>
    </citation>
    <scope>NUCLEOTIDE SEQUENCE [LARGE SCALE GENOMIC DNA]</scope>
    <source>
        <strain evidence="2">DSM 18603</strain>
    </source>
</reference>
<evidence type="ECO:0000313" key="2">
    <source>
        <dbReference type="EMBL" id="EHQ30175.1"/>
    </source>
</evidence>
<feature type="signal peptide" evidence="1">
    <location>
        <begin position="1"/>
        <end position="22"/>
    </location>
</feature>
<dbReference type="Proteomes" id="UP000002774">
    <property type="component" value="Chromosome"/>
</dbReference>
<dbReference type="Gene3D" id="2.120.10.30">
    <property type="entry name" value="TolB, C-terminal domain"/>
    <property type="match status" value="1"/>
</dbReference>
<accession>H1YDG6</accession>
<name>H1YDG6_9SPHI</name>
<dbReference type="STRING" id="714943.Mucpa_6117"/>
<feature type="chain" id="PRO_5003557740" description="WD40-like beta Propeller containing protein" evidence="1">
    <location>
        <begin position="23"/>
        <end position="938"/>
    </location>
</feature>
<dbReference type="AlphaFoldDB" id="H1YDG6"/>
<dbReference type="PANTHER" id="PTHR36842:SF1">
    <property type="entry name" value="PROTEIN TOLB"/>
    <property type="match status" value="1"/>
</dbReference>
<sequence>MRILIKVPFLLLPFFFSLNISAQQFGGNPPSIKWRQVNTPAARVIFPAGMDSAGIRVADIISSMNTRIQATIGGKQRQISVLLQNQTTQSNGYVGLAPFRSEYYLTPDQNSFELGSLRWTDQLAVHEFRHVQQYNNFNVGGSRFLRYIFGEGGQAVGNELTIPNWFFEGDAVFNETYVTAQGRGRLPYFFNGYRALWAAGKNYSWMKLRNGSYKDYVPDWYPMGYMLVSYGREKYGDPFWKNVTHDAAAFDGLFYPFQKAIKQYSGVDFKQFRSDALGYYKQQFSQPAIADPVKKNQHFIGDQEYPAFVDDHTIIYNKTTYNHPAVFVIRTDNQERVISSRNFSLDNYFDYHDGKIIYSSYRPDLRWSYRDYQEITLLDVQTGDETRITKKTKYFSPALNADGKKIVAVQVAADGKNQLHILGLDGKVLHTIPNNDGLFFTYPKFYGDKIISAVRKPDGEMSIALIDPGTGNTEYLLAFSIKPIAFPSVHKDMVYFSAATGKNDALFALSLSNKKLYRLQSDSLSASIGNYQSAISSNKIAWVSFTAYGYQVHQADSSQVQWQQITGDAIPGDLPTFGITALNKGEATGLLASVTDAHPAVTKYNKAFHLINFHTLQPDFSDPNYTIALQGENVLNTLQTQLSFNYNRNEGYKEFGFSTVYGALFPYLSAGVDYIIDREAFDRNSPVYFNQLQYHAGLQVPLNFTRGRTSTGLSFGSDVVYSRNFFSAPYDNATNSRELVYLNNYVSFSSRSRVAKKNLYPQLAQTIYLNYKNAVNGINATQFLATGDFYFPGLLANHSLVISSAYQQRDKENNGGYSNDFPFVRGYQSRNLYQLSKLSASYHFPLFYPDAGLINAVYLSRIRGGVFYEYGHGNDFYTNGSPFKADFKSTGGQLFFDGQLWNQFPYSIGIRYSRLLDRDIFGGTGSNRVEIVLPISLF</sequence>
<dbReference type="PANTHER" id="PTHR36842">
    <property type="entry name" value="PROTEIN TOLB HOMOLOG"/>
    <property type="match status" value="1"/>
</dbReference>
<dbReference type="OrthoDB" id="9799878at2"/>
<dbReference type="RefSeq" id="WP_008511717.1">
    <property type="nucleotide sequence ID" value="NZ_CM001403.1"/>
</dbReference>
<dbReference type="HOGENOM" id="CLU_013076_0_0_10"/>
<organism evidence="2 3">
    <name type="scientific">Mucilaginibacter paludis DSM 18603</name>
    <dbReference type="NCBI Taxonomy" id="714943"/>
    <lineage>
        <taxon>Bacteria</taxon>
        <taxon>Pseudomonadati</taxon>
        <taxon>Bacteroidota</taxon>
        <taxon>Sphingobacteriia</taxon>
        <taxon>Sphingobacteriales</taxon>
        <taxon>Sphingobacteriaceae</taxon>
        <taxon>Mucilaginibacter</taxon>
    </lineage>
</organism>
<dbReference type="InterPro" id="IPR011042">
    <property type="entry name" value="6-blade_b-propeller_TolB-like"/>
</dbReference>
<keyword evidence="3" id="KW-1185">Reference proteome</keyword>
<evidence type="ECO:0000256" key="1">
    <source>
        <dbReference type="SAM" id="SignalP"/>
    </source>
</evidence>
<dbReference type="SUPFAM" id="SSF69304">
    <property type="entry name" value="Tricorn protease N-terminal domain"/>
    <property type="match status" value="1"/>
</dbReference>
<evidence type="ECO:0008006" key="4">
    <source>
        <dbReference type="Google" id="ProtNLM"/>
    </source>
</evidence>
<proteinExistence type="predicted"/>